<dbReference type="GO" id="GO:0005886">
    <property type="term" value="C:plasma membrane"/>
    <property type="evidence" value="ECO:0007669"/>
    <property type="project" value="UniProtKB-SubCell"/>
</dbReference>
<gene>
    <name evidence="15" type="ORF">OCBIM_22009804mg</name>
</gene>
<dbReference type="Gene3D" id="2.60.40.60">
    <property type="entry name" value="Cadherins"/>
    <property type="match status" value="6"/>
</dbReference>
<dbReference type="FunFam" id="2.60.40.60:FF:000092">
    <property type="entry name" value="Protocadherin 8"/>
    <property type="match status" value="1"/>
</dbReference>
<dbReference type="KEGG" id="obi:106869385"/>
<dbReference type="FunFam" id="2.60.40.60:FF:000002">
    <property type="entry name" value="Protocadherin alpha 2"/>
    <property type="match status" value="1"/>
</dbReference>
<evidence type="ECO:0000256" key="6">
    <source>
        <dbReference type="ARBA" id="ARBA00022837"/>
    </source>
</evidence>
<reference evidence="15" key="1">
    <citation type="submission" date="2015-07" db="EMBL/GenBank/DDBJ databases">
        <title>MeaNS - Measles Nucleotide Surveillance Program.</title>
        <authorList>
            <person name="Tran T."/>
            <person name="Druce J."/>
        </authorList>
    </citation>
    <scope>NUCLEOTIDE SEQUENCE</scope>
    <source>
        <strain evidence="15">UCB-OBI-ISO-001</strain>
        <tissue evidence="15">Gonad</tissue>
    </source>
</reference>
<dbReference type="Pfam" id="PF00028">
    <property type="entry name" value="Cadherin"/>
    <property type="match status" value="5"/>
</dbReference>
<feature type="domain" description="Cadherin" evidence="14">
    <location>
        <begin position="157"/>
        <end position="245"/>
    </location>
</feature>
<dbReference type="GO" id="GO:0005509">
    <property type="term" value="F:calcium ion binding"/>
    <property type="evidence" value="ECO:0007669"/>
    <property type="project" value="UniProtKB-UniRule"/>
</dbReference>
<evidence type="ECO:0000256" key="8">
    <source>
        <dbReference type="ARBA" id="ARBA00022989"/>
    </source>
</evidence>
<feature type="signal peptide" evidence="13">
    <location>
        <begin position="1"/>
        <end position="17"/>
    </location>
</feature>
<sequence length="974" mass="108922">MMLSACLILMFLEITQCANLVYQVREGQKPFTLVGDIAADIQFMNTVQTWNSKNLITFKQLQDSENLDHKKLFNVSKSGKIYTTETLDAETLCKYNTECFQIVEVAVRKKQSFIKILEVKIIIIDINDNSPEFPFRKVRLEFYETDGKNTTKSIPNAFDRDVGLLNSKIVYHLKKHMDEPFSLSTSKRVVGNSKLVIILQGKLDREMKDSYSLQIIAKDSGTPSKQDVLNVEITVTDENDNAPVFSQNIYNVSVNKAHQIGKPAVILSTKDLDLDKNAKVTYHFDSKTSVAVKNFFKLNSETGEIFLSKNFPLDKRQTYKLFIDATDSGNPPLSSTAIVLINVLNQQNNAPVIDVNFVSDSKGTMLTISEGIEVGSFIAYIKVTDKDAGRNGEVTCSLRHDKLQLKSLGRGKFKVVVKSPVDRETEKRIDINISCRDNGTPSLMTERKFTIEVNDVNDVKPQFTKTIFRFLTYENEEPNFPVGFINATDPDLGPGGQLSYSLLTKMKDALPFEISNYGFISTTKSLDREKQDLYKFKVLVKDNGTPSLNNTANVVVEVMDENDNAPYFTFPSVNPFKLSVQYNPESPSDITILKAMDKDIRENAFLRYEILGGNENRLFTLTPYTGVLFFSRSIKPKDSNLYRLLIAVKDSGAVVLSATTTLSLRLTATNKTMGKTSNTNTISDSEISIKLGVIIVVAAVTISLTIIVSIAMCMVQNNPQRNIYYNRSASANNTIWGHTTKAECFCDQIPSHYDSPSTKTTIVPRNDSYHLMKFRREPCSRYLTNSYNRKDLSGFPCQATTEVCSQNDHGSDKEAAICAPYSELSLMYHTDEEQGFGTGDIAHYEELPGSYSHQTFQVTPQSLTISQQTLPISHQSIPVSHQTQSISQQTLPVNPNKLNALNSSAKSNSPRTTSTIGRYIYHTNSSNELNGFKTGKPVSRTNSCASCQSWNLPVKNTFTSYTKPLPAVPKDPCL</sequence>
<keyword evidence="10" id="KW-0325">Glycoprotein</keyword>
<evidence type="ECO:0000256" key="10">
    <source>
        <dbReference type="ARBA" id="ARBA00023180"/>
    </source>
</evidence>
<dbReference type="CDD" id="cd11304">
    <property type="entry name" value="Cadherin_repeat"/>
    <property type="match status" value="5"/>
</dbReference>
<accession>A0A0L8HPD9</accession>
<dbReference type="OrthoDB" id="6252479at2759"/>
<dbReference type="PROSITE" id="PS50268">
    <property type="entry name" value="CADHERIN_2"/>
    <property type="match status" value="6"/>
</dbReference>
<name>A0A0L8HPD9_OCTBM</name>
<keyword evidence="5" id="KW-0677">Repeat</keyword>
<evidence type="ECO:0000256" key="4">
    <source>
        <dbReference type="ARBA" id="ARBA00022729"/>
    </source>
</evidence>
<dbReference type="PRINTS" id="PR00205">
    <property type="entry name" value="CADHERIN"/>
</dbReference>
<dbReference type="PROSITE" id="PS00232">
    <property type="entry name" value="CADHERIN_1"/>
    <property type="match status" value="2"/>
</dbReference>
<feature type="domain" description="Cadherin" evidence="14">
    <location>
        <begin position="360"/>
        <end position="463"/>
    </location>
</feature>
<protein>
    <recommendedName>
        <fullName evidence="14">Cadherin domain-containing protein</fullName>
    </recommendedName>
</protein>
<feature type="domain" description="Cadherin" evidence="14">
    <location>
        <begin position="23"/>
        <end position="133"/>
    </location>
</feature>
<feature type="domain" description="Cadherin" evidence="14">
    <location>
        <begin position="464"/>
        <end position="568"/>
    </location>
</feature>
<dbReference type="InterPro" id="IPR015919">
    <property type="entry name" value="Cadherin-like_sf"/>
</dbReference>
<evidence type="ECO:0000256" key="7">
    <source>
        <dbReference type="ARBA" id="ARBA00022889"/>
    </source>
</evidence>
<dbReference type="AlphaFoldDB" id="A0A0L8HPD9"/>
<keyword evidence="3 12" id="KW-0812">Transmembrane</keyword>
<feature type="domain" description="Cadherin" evidence="14">
    <location>
        <begin position="572"/>
        <end position="677"/>
    </location>
</feature>
<keyword evidence="7" id="KW-0130">Cell adhesion</keyword>
<organism evidence="15">
    <name type="scientific">Octopus bimaculoides</name>
    <name type="common">California two-spotted octopus</name>
    <dbReference type="NCBI Taxonomy" id="37653"/>
    <lineage>
        <taxon>Eukaryota</taxon>
        <taxon>Metazoa</taxon>
        <taxon>Spiralia</taxon>
        <taxon>Lophotrochozoa</taxon>
        <taxon>Mollusca</taxon>
        <taxon>Cephalopoda</taxon>
        <taxon>Coleoidea</taxon>
        <taxon>Octopodiformes</taxon>
        <taxon>Octopoda</taxon>
        <taxon>Incirrata</taxon>
        <taxon>Octopodidae</taxon>
        <taxon>Octopus</taxon>
    </lineage>
</organism>
<evidence type="ECO:0000256" key="5">
    <source>
        <dbReference type="ARBA" id="ARBA00022737"/>
    </source>
</evidence>
<keyword evidence="6 11" id="KW-0106">Calcium</keyword>
<dbReference type="SUPFAM" id="SSF49313">
    <property type="entry name" value="Cadherin-like"/>
    <property type="match status" value="5"/>
</dbReference>
<dbReference type="PANTHER" id="PTHR24028:SF146">
    <property type="entry name" value="CADHERIN 96CB, ISOFORM D-RELATED"/>
    <property type="match status" value="1"/>
</dbReference>
<evidence type="ECO:0000256" key="9">
    <source>
        <dbReference type="ARBA" id="ARBA00023136"/>
    </source>
</evidence>
<evidence type="ECO:0000256" key="12">
    <source>
        <dbReference type="SAM" id="Phobius"/>
    </source>
</evidence>
<evidence type="ECO:0000256" key="13">
    <source>
        <dbReference type="SAM" id="SignalP"/>
    </source>
</evidence>
<keyword evidence="9 12" id="KW-0472">Membrane</keyword>
<keyword evidence="4 13" id="KW-0732">Signal</keyword>
<dbReference type="InterPro" id="IPR050174">
    <property type="entry name" value="Protocadherin/Cadherin-CA"/>
</dbReference>
<evidence type="ECO:0000259" key="14">
    <source>
        <dbReference type="PROSITE" id="PS50268"/>
    </source>
</evidence>
<keyword evidence="8 12" id="KW-1133">Transmembrane helix</keyword>
<dbReference type="InterPro" id="IPR002126">
    <property type="entry name" value="Cadherin-like_dom"/>
</dbReference>
<dbReference type="PANTHER" id="PTHR24028">
    <property type="entry name" value="CADHERIN-87A"/>
    <property type="match status" value="1"/>
</dbReference>
<dbReference type="EMBL" id="KQ417617">
    <property type="protein sequence ID" value="KOF91118.1"/>
    <property type="molecule type" value="Genomic_DNA"/>
</dbReference>
<dbReference type="OMA" id="HCKVQIQ"/>
<dbReference type="FunFam" id="2.60.40.60:FF:000004">
    <property type="entry name" value="Protocadherin 1 gamma 2"/>
    <property type="match status" value="1"/>
</dbReference>
<evidence type="ECO:0000313" key="15">
    <source>
        <dbReference type="EMBL" id="KOF91118.1"/>
    </source>
</evidence>
<feature type="domain" description="Cadherin" evidence="14">
    <location>
        <begin position="246"/>
        <end position="353"/>
    </location>
</feature>
<dbReference type="FunFam" id="2.60.40.60:FF:000020">
    <property type="entry name" value="Dachsous cadherin-related 1b"/>
    <property type="match status" value="1"/>
</dbReference>
<dbReference type="InterPro" id="IPR020894">
    <property type="entry name" value="Cadherin_CS"/>
</dbReference>
<keyword evidence="2" id="KW-1003">Cell membrane</keyword>
<evidence type="ECO:0000256" key="2">
    <source>
        <dbReference type="ARBA" id="ARBA00022475"/>
    </source>
</evidence>
<dbReference type="GO" id="GO:0007156">
    <property type="term" value="P:homophilic cell adhesion via plasma membrane adhesion molecules"/>
    <property type="evidence" value="ECO:0007669"/>
    <property type="project" value="InterPro"/>
</dbReference>
<feature type="transmembrane region" description="Helical" evidence="12">
    <location>
        <begin position="691"/>
        <end position="715"/>
    </location>
</feature>
<evidence type="ECO:0000256" key="1">
    <source>
        <dbReference type="ARBA" id="ARBA00004251"/>
    </source>
</evidence>
<comment type="subcellular location">
    <subcellularLocation>
        <location evidence="1">Cell membrane</location>
        <topology evidence="1">Single-pass type I membrane protein</topology>
    </subcellularLocation>
</comment>
<evidence type="ECO:0000256" key="11">
    <source>
        <dbReference type="PROSITE-ProRule" id="PRU00043"/>
    </source>
</evidence>
<proteinExistence type="predicted"/>
<feature type="chain" id="PRO_5005583831" description="Cadherin domain-containing protein" evidence="13">
    <location>
        <begin position="18"/>
        <end position="974"/>
    </location>
</feature>
<dbReference type="SMART" id="SM00112">
    <property type="entry name" value="CA"/>
    <property type="match status" value="6"/>
</dbReference>
<evidence type="ECO:0000256" key="3">
    <source>
        <dbReference type="ARBA" id="ARBA00022692"/>
    </source>
</evidence>